<dbReference type="Proteomes" id="UP001157034">
    <property type="component" value="Unassembled WGS sequence"/>
</dbReference>
<organism evidence="1 2">
    <name type="scientific">Pseudolysinimonas kribbensis</name>
    <dbReference type="NCBI Taxonomy" id="433641"/>
    <lineage>
        <taxon>Bacteria</taxon>
        <taxon>Bacillati</taxon>
        <taxon>Actinomycetota</taxon>
        <taxon>Actinomycetes</taxon>
        <taxon>Micrococcales</taxon>
        <taxon>Microbacteriaceae</taxon>
        <taxon>Pseudolysinimonas</taxon>
    </lineage>
</organism>
<gene>
    <name evidence="1" type="ORF">GCM10025881_26130</name>
</gene>
<comment type="caution">
    <text evidence="1">The sequence shown here is derived from an EMBL/GenBank/DDBJ whole genome shotgun (WGS) entry which is preliminary data.</text>
</comment>
<accession>A0ABQ6K5Y2</accession>
<proteinExistence type="predicted"/>
<evidence type="ECO:0000313" key="1">
    <source>
        <dbReference type="EMBL" id="GMA95789.1"/>
    </source>
</evidence>
<dbReference type="RefSeq" id="WP_284254499.1">
    <property type="nucleotide sequence ID" value="NZ_BSVB01000001.1"/>
</dbReference>
<protein>
    <recommendedName>
        <fullName evidence="3">FMN-binding protein</fullName>
    </recommendedName>
</protein>
<name>A0ABQ6K5Y2_9MICO</name>
<evidence type="ECO:0008006" key="3">
    <source>
        <dbReference type="Google" id="ProtNLM"/>
    </source>
</evidence>
<reference evidence="2" key="1">
    <citation type="journal article" date="2019" name="Int. J. Syst. Evol. Microbiol.">
        <title>The Global Catalogue of Microorganisms (GCM) 10K type strain sequencing project: providing services to taxonomists for standard genome sequencing and annotation.</title>
        <authorList>
            <consortium name="The Broad Institute Genomics Platform"/>
            <consortium name="The Broad Institute Genome Sequencing Center for Infectious Disease"/>
            <person name="Wu L."/>
            <person name="Ma J."/>
        </authorList>
    </citation>
    <scope>NUCLEOTIDE SEQUENCE [LARGE SCALE GENOMIC DNA]</scope>
    <source>
        <strain evidence="2">NBRC 108894</strain>
    </source>
</reference>
<keyword evidence="2" id="KW-1185">Reference proteome</keyword>
<evidence type="ECO:0000313" key="2">
    <source>
        <dbReference type="Proteomes" id="UP001157034"/>
    </source>
</evidence>
<sequence length="163" mass="15837">MLEARAASPTIPSSSGDLRAPLVVRPFTSRAPGAGLGLAGLGLVGALAGCAAGGAAAGSGSGGGPYQDGTYTADGSYQAPSGTETITVTLTLAKDTVTAVRIGRHATDPNAIQYQAMFAEGISALVVGKDIDSLGVSRVAGSSLTSGGFRAAVEAIKKQAAGS</sequence>
<dbReference type="EMBL" id="BSVB01000001">
    <property type="protein sequence ID" value="GMA95789.1"/>
    <property type="molecule type" value="Genomic_DNA"/>
</dbReference>